<dbReference type="GO" id="GO:0009435">
    <property type="term" value="P:NAD+ biosynthetic process"/>
    <property type="evidence" value="ECO:0007669"/>
    <property type="project" value="UniProtKB-UniRule"/>
</dbReference>
<dbReference type="InterPro" id="IPR014729">
    <property type="entry name" value="Rossmann-like_a/b/a_fold"/>
</dbReference>
<accession>A0A2Z6DX45</accession>
<feature type="active site" description="Proton acceptor; for glutaminase activity" evidence="7">
    <location>
        <position position="45"/>
    </location>
</feature>
<dbReference type="InterPro" id="IPR014445">
    <property type="entry name" value="Gln-dep_NAD_synthase"/>
</dbReference>
<reference evidence="11 12" key="1">
    <citation type="submission" date="2018-04" db="EMBL/GenBank/DDBJ databases">
        <title>Complete genome sequence of Hydrogenophilus thermoluteolus TH-1.</title>
        <authorList>
            <person name="Arai H."/>
        </authorList>
    </citation>
    <scope>NUCLEOTIDE SEQUENCE [LARGE SCALE GENOMIC DNA]</scope>
    <source>
        <strain evidence="11 12">TH-1</strain>
    </source>
</reference>
<feature type="binding site" evidence="7">
    <location>
        <position position="175"/>
    </location>
    <ligand>
        <name>L-glutamine</name>
        <dbReference type="ChEBI" id="CHEBI:58359"/>
    </ligand>
</feature>
<keyword evidence="3 7" id="KW-0436">Ligase</keyword>
<dbReference type="AlphaFoldDB" id="A0A2Z6DX45"/>
<dbReference type="CDD" id="cd07570">
    <property type="entry name" value="GAT_Gln-NAD-synth"/>
    <property type="match status" value="1"/>
</dbReference>
<dbReference type="SUPFAM" id="SSF52402">
    <property type="entry name" value="Adenine nucleotide alpha hydrolases-like"/>
    <property type="match status" value="1"/>
</dbReference>
<feature type="binding site" evidence="7">
    <location>
        <position position="181"/>
    </location>
    <ligand>
        <name>L-glutamine</name>
        <dbReference type="ChEBI" id="CHEBI:58359"/>
    </ligand>
</feature>
<dbReference type="PANTHER" id="PTHR23090">
    <property type="entry name" value="NH 3 /GLUTAMINE-DEPENDENT NAD + SYNTHETASE"/>
    <property type="match status" value="1"/>
</dbReference>
<dbReference type="PROSITE" id="PS50263">
    <property type="entry name" value="CN_HYDROLASE"/>
    <property type="match status" value="1"/>
</dbReference>
<dbReference type="GO" id="GO:0004359">
    <property type="term" value="F:glutaminase activity"/>
    <property type="evidence" value="ECO:0007669"/>
    <property type="project" value="InterPro"/>
</dbReference>
<comment type="similarity">
    <text evidence="9">Belongs to the NAD synthetase family.</text>
</comment>
<feature type="binding site" evidence="7">
    <location>
        <position position="394"/>
    </location>
    <ligand>
        <name>ATP</name>
        <dbReference type="ChEBI" id="CHEBI:30616"/>
    </ligand>
</feature>
<dbReference type="GO" id="GO:0005524">
    <property type="term" value="F:ATP binding"/>
    <property type="evidence" value="ECO:0007669"/>
    <property type="project" value="UniProtKB-UniRule"/>
</dbReference>
<dbReference type="EC" id="6.3.5.1" evidence="7 8"/>
<feature type="binding site" evidence="7">
    <location>
        <begin position="287"/>
        <end position="294"/>
    </location>
    <ligand>
        <name>ATP</name>
        <dbReference type="ChEBI" id="CHEBI:30616"/>
    </ligand>
</feature>
<comment type="similarity">
    <text evidence="2 7 8">In the C-terminal section; belongs to the NAD synthetase family.</text>
</comment>
<dbReference type="HAMAP" id="MF_02090">
    <property type="entry name" value="NadE_glutamine_dep"/>
    <property type="match status" value="1"/>
</dbReference>
<dbReference type="NCBIfam" id="NF010588">
    <property type="entry name" value="PRK13981.1"/>
    <property type="match status" value="1"/>
</dbReference>
<dbReference type="Gene3D" id="3.40.50.620">
    <property type="entry name" value="HUPs"/>
    <property type="match status" value="1"/>
</dbReference>
<dbReference type="Gene3D" id="3.60.110.10">
    <property type="entry name" value="Carbon-nitrogen hydrolase"/>
    <property type="match status" value="1"/>
</dbReference>
<comment type="pathway">
    <text evidence="1 7 8">Cofactor biosynthesis; NAD(+) biosynthesis; NAD(+) from deamido-NAD(+) (L-Gln route): step 1/1.</text>
</comment>
<dbReference type="Pfam" id="PF00795">
    <property type="entry name" value="CN_hydrolase"/>
    <property type="match status" value="1"/>
</dbReference>
<dbReference type="RefSeq" id="WP_119334705.1">
    <property type="nucleotide sequence ID" value="NZ_AP018558.1"/>
</dbReference>
<proteinExistence type="inferred from homology"/>
<keyword evidence="4 7" id="KW-0547">Nucleotide-binding</keyword>
<keyword evidence="6 7" id="KW-0520">NAD</keyword>
<dbReference type="CDD" id="cd00553">
    <property type="entry name" value="NAD_synthase"/>
    <property type="match status" value="1"/>
</dbReference>
<dbReference type="NCBIfam" id="TIGR00552">
    <property type="entry name" value="nadE"/>
    <property type="match status" value="1"/>
</dbReference>
<evidence type="ECO:0000256" key="3">
    <source>
        <dbReference type="ARBA" id="ARBA00022598"/>
    </source>
</evidence>
<evidence type="ECO:0000313" key="12">
    <source>
        <dbReference type="Proteomes" id="UP000262004"/>
    </source>
</evidence>
<evidence type="ECO:0000256" key="5">
    <source>
        <dbReference type="ARBA" id="ARBA00022840"/>
    </source>
</evidence>
<dbReference type="InterPro" id="IPR003694">
    <property type="entry name" value="NAD_synthase"/>
</dbReference>
<keyword evidence="12" id="KW-1185">Reference proteome</keyword>
<dbReference type="OrthoDB" id="5287902at2"/>
<dbReference type="FunFam" id="3.40.50.620:FF:000106">
    <property type="entry name" value="Glutamine-dependent NAD(+) synthetase"/>
    <property type="match status" value="1"/>
</dbReference>
<feature type="binding site" evidence="7">
    <location>
        <position position="509"/>
    </location>
    <ligand>
        <name>deamido-NAD(+)</name>
        <dbReference type="ChEBI" id="CHEBI:58437"/>
        <note>ligand shared between two neighboring subunits</note>
    </ligand>
</feature>
<evidence type="ECO:0000256" key="7">
    <source>
        <dbReference type="HAMAP-Rule" id="MF_02090"/>
    </source>
</evidence>
<dbReference type="InterPro" id="IPR022310">
    <property type="entry name" value="NAD/GMP_synthase"/>
</dbReference>
<evidence type="ECO:0000256" key="8">
    <source>
        <dbReference type="PIRNR" id="PIRNR006630"/>
    </source>
</evidence>
<dbReference type="UniPathway" id="UPA00253">
    <property type="reaction ID" value="UER00334"/>
</dbReference>
<evidence type="ECO:0000256" key="4">
    <source>
        <dbReference type="ARBA" id="ARBA00022741"/>
    </source>
</evidence>
<dbReference type="InterPro" id="IPR036526">
    <property type="entry name" value="C-N_Hydrolase_sf"/>
</dbReference>
<evidence type="ECO:0000256" key="2">
    <source>
        <dbReference type="ARBA" id="ARBA00007145"/>
    </source>
</evidence>
<dbReference type="InterPro" id="IPR003010">
    <property type="entry name" value="C-N_Hydrolase"/>
</dbReference>
<name>A0A2Z6DX45_HYDTE</name>
<gene>
    <name evidence="7" type="primary">nadE</name>
    <name evidence="11" type="ORF">HPTL_0640</name>
</gene>
<dbReference type="GO" id="GO:0003952">
    <property type="term" value="F:NAD+ synthase (glutamine-hydrolyzing) activity"/>
    <property type="evidence" value="ECO:0007669"/>
    <property type="project" value="UniProtKB-UniRule"/>
</dbReference>
<dbReference type="Pfam" id="PF02540">
    <property type="entry name" value="NAD_synthase"/>
    <property type="match status" value="1"/>
</dbReference>
<dbReference type="Proteomes" id="UP000262004">
    <property type="component" value="Chromosome"/>
</dbReference>
<evidence type="ECO:0000259" key="10">
    <source>
        <dbReference type="PROSITE" id="PS50263"/>
    </source>
</evidence>
<dbReference type="SUPFAM" id="SSF56317">
    <property type="entry name" value="Carbon-nitrogen hydrolase"/>
    <property type="match status" value="1"/>
</dbReference>
<dbReference type="PANTHER" id="PTHR23090:SF9">
    <property type="entry name" value="GLUTAMINE-DEPENDENT NAD(+) SYNTHETASE"/>
    <property type="match status" value="1"/>
</dbReference>
<evidence type="ECO:0000313" key="11">
    <source>
        <dbReference type="EMBL" id="BBD76908.1"/>
    </source>
</evidence>
<evidence type="ECO:0000256" key="6">
    <source>
        <dbReference type="ARBA" id="ARBA00023027"/>
    </source>
</evidence>
<feature type="active site" description="Nucleophile; for glutaminase activity" evidence="7">
    <location>
        <position position="149"/>
    </location>
</feature>
<feature type="active site" description="For glutaminase activity" evidence="7">
    <location>
        <position position="113"/>
    </location>
</feature>
<comment type="caution">
    <text evidence="7">Lacks conserved residue(s) required for the propagation of feature annotation.</text>
</comment>
<dbReference type="PIRSF" id="PIRSF006630">
    <property type="entry name" value="NADS_GAT"/>
    <property type="match status" value="1"/>
</dbReference>
<comment type="catalytic activity">
    <reaction evidence="7 8">
        <text>deamido-NAD(+) + L-glutamine + ATP + H2O = L-glutamate + AMP + diphosphate + NAD(+) + H(+)</text>
        <dbReference type="Rhea" id="RHEA:24384"/>
        <dbReference type="ChEBI" id="CHEBI:15377"/>
        <dbReference type="ChEBI" id="CHEBI:15378"/>
        <dbReference type="ChEBI" id="CHEBI:29985"/>
        <dbReference type="ChEBI" id="CHEBI:30616"/>
        <dbReference type="ChEBI" id="CHEBI:33019"/>
        <dbReference type="ChEBI" id="CHEBI:57540"/>
        <dbReference type="ChEBI" id="CHEBI:58359"/>
        <dbReference type="ChEBI" id="CHEBI:58437"/>
        <dbReference type="ChEBI" id="CHEBI:456215"/>
        <dbReference type="EC" id="6.3.5.1"/>
    </reaction>
</comment>
<evidence type="ECO:0000256" key="9">
    <source>
        <dbReference type="RuleBase" id="RU003811"/>
    </source>
</evidence>
<keyword evidence="5 7" id="KW-0067">ATP-binding</keyword>
<organism evidence="11 12">
    <name type="scientific">Hydrogenophilus thermoluteolus</name>
    <name type="common">Pseudomonas hydrogenothermophila</name>
    <dbReference type="NCBI Taxonomy" id="297"/>
    <lineage>
        <taxon>Bacteria</taxon>
        <taxon>Pseudomonadati</taxon>
        <taxon>Pseudomonadota</taxon>
        <taxon>Hydrogenophilia</taxon>
        <taxon>Hydrogenophilales</taxon>
        <taxon>Hydrogenophilaceae</taxon>
        <taxon>Hydrogenophilus</taxon>
    </lineage>
</organism>
<dbReference type="GO" id="GO:0005737">
    <property type="term" value="C:cytoplasm"/>
    <property type="evidence" value="ECO:0007669"/>
    <property type="project" value="InterPro"/>
</dbReference>
<comment type="function">
    <text evidence="7">Catalyzes the ATP-dependent amidation of deamido-NAD to form NAD. Uses L-glutamine as a nitrogen source.</text>
</comment>
<dbReference type="GO" id="GO:0008795">
    <property type="term" value="F:NAD+ synthase activity"/>
    <property type="evidence" value="ECO:0007669"/>
    <property type="project" value="UniProtKB-UniRule"/>
</dbReference>
<feature type="binding site" evidence="7">
    <location>
        <position position="370"/>
    </location>
    <ligand>
        <name>deamido-NAD(+)</name>
        <dbReference type="ChEBI" id="CHEBI:58437"/>
        <note>ligand shared between two neighboring subunits</note>
    </ligand>
</feature>
<feature type="domain" description="CN hydrolase" evidence="10">
    <location>
        <begin position="5"/>
        <end position="248"/>
    </location>
</feature>
<feature type="binding site" evidence="7">
    <location>
        <position position="399"/>
    </location>
    <ligand>
        <name>deamido-NAD(+)</name>
        <dbReference type="ChEBI" id="CHEBI:58437"/>
        <note>ligand shared between two neighboring subunits</note>
    </ligand>
</feature>
<dbReference type="EMBL" id="AP018558">
    <property type="protein sequence ID" value="BBD76908.1"/>
    <property type="molecule type" value="Genomic_DNA"/>
</dbReference>
<protein>
    <recommendedName>
        <fullName evidence="7 8">Glutamine-dependent NAD(+) synthetase</fullName>
        <ecNumber evidence="7 8">6.3.5.1</ecNumber>
    </recommendedName>
    <alternativeName>
        <fullName evidence="7 8">NAD(+) synthase [glutamine-hydrolyzing]</fullName>
    </alternativeName>
</protein>
<dbReference type="KEGG" id="htl:HPTL_0640"/>
<evidence type="ECO:0000256" key="1">
    <source>
        <dbReference type="ARBA" id="ARBA00005188"/>
    </source>
</evidence>
<sequence>MSGPLRIAVAQCDPVVGDFDANVDRIVAAAEEAAQQGAHLLVTPELALSGYPPEDHLLLPDFARACERAFATLCARLPRSLDVLVGLPRWREKGCENAAAWIHDGALLGWYAKHRLPNSSVFDEHRYFVPGDAPLVVTCQGVRVAVAICEDLWHPEPLAVAQPLGVDLVVALNASPFHLGKEKEREAVARARAESCGAGVLYVNSVGGQDELVFDGASFAVAADGSVVWRAPQFETVTALLTWASGGWQTVPDSAPQLDDEDVLYRALTSAVRDYVSKNRFRGAVIGLSGGIDSALVACLAVGALGAERVRTVMMPSPYTAAMSLEDAAQLAQNLGVRHEVIPIEPAMATFGASLAPLFAGLPADTTEENVQARIRGLLLMAISNKTGSLVLTTGNKSEIATGYCTLYGDMAGGFAVLKDVYKTWVYRLARWINREQEVIPSRIIERPPSAELRPNQVDEERLPPYAVLDAILTRFIEERQSVAEIVAAGFAPEVVDSVLQLLFTSEYKRQQAPLGPRVTRCAFGRDWRHPVTSHFRPRAAQP</sequence>